<name>A0A562PKC7_9BURK</name>
<accession>A0A562PKC7</accession>
<evidence type="ECO:0000256" key="1">
    <source>
        <dbReference type="SAM" id="Phobius"/>
    </source>
</evidence>
<keyword evidence="5" id="KW-1185">Reference proteome</keyword>
<protein>
    <recommendedName>
        <fullName evidence="6">DUF2909 family protein</fullName>
    </recommendedName>
</protein>
<dbReference type="AlphaFoldDB" id="A0A562PKC7"/>
<evidence type="ECO:0000313" key="2">
    <source>
        <dbReference type="EMBL" id="QGZ42372.1"/>
    </source>
</evidence>
<dbReference type="EMBL" id="CP046904">
    <property type="protein sequence ID" value="QGZ42372.1"/>
    <property type="molecule type" value="Genomic_DNA"/>
</dbReference>
<evidence type="ECO:0000313" key="3">
    <source>
        <dbReference type="EMBL" id="TWI44935.1"/>
    </source>
</evidence>
<dbReference type="Proteomes" id="UP000315112">
    <property type="component" value="Unassembled WGS sequence"/>
</dbReference>
<feature type="transmembrane region" description="Helical" evidence="1">
    <location>
        <begin position="47"/>
        <end position="70"/>
    </location>
</feature>
<reference evidence="2 5" key="3">
    <citation type="submission" date="2019-12" db="EMBL/GenBank/DDBJ databases">
        <title>Draft Genome Sequences of Six Type Strains of the Genus Massilia.</title>
        <authorList>
            <person name="Miess H."/>
            <person name="Frediansyah A."/>
            <person name="Goeker M."/>
            <person name="Gross H."/>
        </authorList>
    </citation>
    <scope>NUCLEOTIDE SEQUENCE [LARGE SCALE GENOMIC DNA]</scope>
    <source>
        <strain evidence="2 5">DSM 26639</strain>
    </source>
</reference>
<evidence type="ECO:0000313" key="5">
    <source>
        <dbReference type="Proteomes" id="UP000437862"/>
    </source>
</evidence>
<dbReference type="EMBL" id="VLKW01000008">
    <property type="protein sequence ID" value="TWI44935.1"/>
    <property type="molecule type" value="Genomic_DNA"/>
</dbReference>
<evidence type="ECO:0008006" key="6">
    <source>
        <dbReference type="Google" id="ProtNLM"/>
    </source>
</evidence>
<feature type="transmembrane region" description="Helical" evidence="1">
    <location>
        <begin position="6"/>
        <end position="26"/>
    </location>
</feature>
<keyword evidence="1" id="KW-1133">Transmembrane helix</keyword>
<reference evidence="3" key="2">
    <citation type="submission" date="2019-07" db="EMBL/GenBank/DDBJ databases">
        <authorList>
            <person name="Whitman W."/>
            <person name="Huntemann M."/>
            <person name="Clum A."/>
            <person name="Pillay M."/>
            <person name="Palaniappan K."/>
            <person name="Varghese N."/>
            <person name="Mikhailova N."/>
            <person name="Stamatis D."/>
            <person name="Reddy T."/>
            <person name="Daum C."/>
            <person name="Shapiro N."/>
            <person name="Ivanova N."/>
            <person name="Kyrpides N."/>
            <person name="Woyke T."/>
        </authorList>
    </citation>
    <scope>NUCLEOTIDE SEQUENCE</scope>
    <source>
        <strain evidence="3">CGMCC 1.10685</strain>
    </source>
</reference>
<reference evidence="3 4" key="1">
    <citation type="journal article" date="2015" name="Stand. Genomic Sci.">
        <title>Genomic Encyclopedia of Bacterial and Archaeal Type Strains, Phase III: the genomes of soil and plant-associated and newly described type strains.</title>
        <authorList>
            <person name="Whitman W.B."/>
            <person name="Woyke T."/>
            <person name="Klenk H.P."/>
            <person name="Zhou Y."/>
            <person name="Lilburn T.G."/>
            <person name="Beck B.J."/>
            <person name="De Vos P."/>
            <person name="Vandamme P."/>
            <person name="Eisen J.A."/>
            <person name="Garrity G."/>
            <person name="Hugenholtz P."/>
            <person name="Kyrpides N.C."/>
        </authorList>
    </citation>
    <scope>NUCLEOTIDE SEQUENCE [LARGE SCALE GENOMIC DNA]</scope>
    <source>
        <strain evidence="3 4">CGMCC 1.10685</strain>
    </source>
</reference>
<dbReference type="OrthoDB" id="8666115at2"/>
<gene>
    <name evidence="2" type="ORF">GO485_27300</name>
    <name evidence="3" type="ORF">IP92_04110</name>
</gene>
<dbReference type="Proteomes" id="UP000437862">
    <property type="component" value="Chromosome"/>
</dbReference>
<keyword evidence="1" id="KW-0812">Transmembrane</keyword>
<keyword evidence="1" id="KW-0472">Membrane</keyword>
<dbReference type="RefSeq" id="WP_145878517.1">
    <property type="nucleotide sequence ID" value="NZ_CP046904.1"/>
</dbReference>
<sequence length="80" mass="8877">MDWVPIVFVTFKVLVLGTGMFFAIKWHYDQGKKDKDKEKEKRAVLRAAGQVAVVFVLALAGLGVFAFALLRTLGNDLPLP</sequence>
<evidence type="ECO:0000313" key="4">
    <source>
        <dbReference type="Proteomes" id="UP000315112"/>
    </source>
</evidence>
<organism evidence="3 4">
    <name type="scientific">Pseudoduganella flava</name>
    <dbReference type="NCBI Taxonomy" id="871742"/>
    <lineage>
        <taxon>Bacteria</taxon>
        <taxon>Pseudomonadati</taxon>
        <taxon>Pseudomonadota</taxon>
        <taxon>Betaproteobacteria</taxon>
        <taxon>Burkholderiales</taxon>
        <taxon>Oxalobacteraceae</taxon>
        <taxon>Telluria group</taxon>
        <taxon>Pseudoduganella</taxon>
    </lineage>
</organism>
<proteinExistence type="predicted"/>